<comment type="caution">
    <text evidence="3">The sequence shown here is derived from an EMBL/GenBank/DDBJ whole genome shotgun (WGS) entry which is preliminary data.</text>
</comment>
<dbReference type="Proteomes" id="UP000023152">
    <property type="component" value="Unassembled WGS sequence"/>
</dbReference>
<evidence type="ECO:0000256" key="1">
    <source>
        <dbReference type="SAM" id="MobiDB-lite"/>
    </source>
</evidence>
<keyword evidence="2" id="KW-0812">Transmembrane</keyword>
<feature type="transmembrane region" description="Helical" evidence="2">
    <location>
        <begin position="222"/>
        <end position="245"/>
    </location>
</feature>
<feature type="transmembrane region" description="Helical" evidence="2">
    <location>
        <begin position="275"/>
        <end position="298"/>
    </location>
</feature>
<organism evidence="3 4">
    <name type="scientific">Reticulomyxa filosa</name>
    <dbReference type="NCBI Taxonomy" id="46433"/>
    <lineage>
        <taxon>Eukaryota</taxon>
        <taxon>Sar</taxon>
        <taxon>Rhizaria</taxon>
        <taxon>Retaria</taxon>
        <taxon>Foraminifera</taxon>
        <taxon>Monothalamids</taxon>
        <taxon>Reticulomyxidae</taxon>
        <taxon>Reticulomyxa</taxon>
    </lineage>
</organism>
<accession>X6LI66</accession>
<sequence length="446" mass="50929">MKKLEKTATNVEKQFFKQCPLQSFFAERQEKKMNGNNSNAPETGQLAIDSFGWSIFWFILSTVAIILISVPVCHILSNFWWANLPVKKRKSTDSANDSSTRRSRNAKPEDSHTRLVRRISRYLVTMYVFVSLITAISWYLTDMNFIAQISNSRQYCQIILGIAQNGYILCKCMFFLFVLTYDALHARFTLFRLWTYLYPFATKQMDKRSYETFYDTLYSYKLPLIAGLIVFTLTVCIVLIIFTILTLSTKIEAKETDWHTHYCSIVISKTIELRILVGLLGVMDIIFATITVFAWLLVGKLFHFVSATVRQRTQTIGISSITLTDDEEANENKNENENENEVEQENENDQGNEKEEPIGQSGSETDVTPHISDKKVSDINRSIRGGRLDTSRAVPKFHRATKDQNDVLFLAVKLVVLLVTSILSGLFSLIILLALQEAGTPQIIDI</sequence>
<feature type="non-terminal residue" evidence="3">
    <location>
        <position position="446"/>
    </location>
</feature>
<name>X6LI66_RETFI</name>
<gene>
    <name evidence="3" type="ORF">RFI_36608</name>
</gene>
<feature type="transmembrane region" description="Helical" evidence="2">
    <location>
        <begin position="122"/>
        <end position="140"/>
    </location>
</feature>
<keyword evidence="2" id="KW-1133">Transmembrane helix</keyword>
<feature type="region of interest" description="Disordered" evidence="1">
    <location>
        <begin position="90"/>
        <end position="109"/>
    </location>
</feature>
<dbReference type="EMBL" id="ASPP01039931">
    <property type="protein sequence ID" value="ETO00832.1"/>
    <property type="molecule type" value="Genomic_DNA"/>
</dbReference>
<evidence type="ECO:0000313" key="3">
    <source>
        <dbReference type="EMBL" id="ETO00832.1"/>
    </source>
</evidence>
<keyword evidence="2" id="KW-0472">Membrane</keyword>
<dbReference type="AlphaFoldDB" id="X6LI66"/>
<protein>
    <submittedName>
        <fullName evidence="3">Uncharacterized protein</fullName>
    </submittedName>
</protein>
<keyword evidence="4" id="KW-1185">Reference proteome</keyword>
<feature type="compositionally biased region" description="Acidic residues" evidence="1">
    <location>
        <begin position="337"/>
        <end position="350"/>
    </location>
</feature>
<reference evidence="3 4" key="1">
    <citation type="journal article" date="2013" name="Curr. Biol.">
        <title>The Genome of the Foraminiferan Reticulomyxa filosa.</title>
        <authorList>
            <person name="Glockner G."/>
            <person name="Hulsmann N."/>
            <person name="Schleicher M."/>
            <person name="Noegel A.A."/>
            <person name="Eichinger L."/>
            <person name="Gallinger C."/>
            <person name="Pawlowski J."/>
            <person name="Sierra R."/>
            <person name="Euteneuer U."/>
            <person name="Pillet L."/>
            <person name="Moustafa A."/>
            <person name="Platzer M."/>
            <person name="Groth M."/>
            <person name="Szafranski K."/>
            <person name="Schliwa M."/>
        </authorList>
    </citation>
    <scope>NUCLEOTIDE SEQUENCE [LARGE SCALE GENOMIC DNA]</scope>
</reference>
<evidence type="ECO:0000313" key="4">
    <source>
        <dbReference type="Proteomes" id="UP000023152"/>
    </source>
</evidence>
<feature type="region of interest" description="Disordered" evidence="1">
    <location>
        <begin position="325"/>
        <end position="371"/>
    </location>
</feature>
<proteinExistence type="predicted"/>
<feature type="transmembrane region" description="Helical" evidence="2">
    <location>
        <begin position="55"/>
        <end position="81"/>
    </location>
</feature>
<evidence type="ECO:0000256" key="2">
    <source>
        <dbReference type="SAM" id="Phobius"/>
    </source>
</evidence>
<feature type="transmembrane region" description="Helical" evidence="2">
    <location>
        <begin position="407"/>
        <end position="435"/>
    </location>
</feature>